<dbReference type="EMBL" id="JBBPBK010000005">
    <property type="protein sequence ID" value="KAK9285884.1"/>
    <property type="molecule type" value="Genomic_DNA"/>
</dbReference>
<dbReference type="PANTHER" id="PTHR31672:SF13">
    <property type="entry name" value="F-BOX PROTEIN CPR30-LIKE"/>
    <property type="match status" value="1"/>
</dbReference>
<organism evidence="3 4">
    <name type="scientific">Liquidambar formosana</name>
    <name type="common">Formosan gum</name>
    <dbReference type="NCBI Taxonomy" id="63359"/>
    <lineage>
        <taxon>Eukaryota</taxon>
        <taxon>Viridiplantae</taxon>
        <taxon>Streptophyta</taxon>
        <taxon>Embryophyta</taxon>
        <taxon>Tracheophyta</taxon>
        <taxon>Spermatophyta</taxon>
        <taxon>Magnoliopsida</taxon>
        <taxon>eudicotyledons</taxon>
        <taxon>Gunneridae</taxon>
        <taxon>Pentapetalae</taxon>
        <taxon>Saxifragales</taxon>
        <taxon>Altingiaceae</taxon>
        <taxon>Liquidambar</taxon>
    </lineage>
</organism>
<dbReference type="AlphaFoldDB" id="A0AAP0RX23"/>
<feature type="domain" description="F-box" evidence="2">
    <location>
        <begin position="1"/>
        <end position="49"/>
    </location>
</feature>
<comment type="caution">
    <text evidence="3">The sequence shown here is derived from an EMBL/GenBank/DDBJ whole genome shotgun (WGS) entry which is preliminary data.</text>
</comment>
<dbReference type="Pfam" id="PF00646">
    <property type="entry name" value="F-box"/>
    <property type="match status" value="1"/>
</dbReference>
<dbReference type="InterPro" id="IPR006527">
    <property type="entry name" value="F-box-assoc_dom_typ1"/>
</dbReference>
<dbReference type="InterPro" id="IPR001810">
    <property type="entry name" value="F-box_dom"/>
</dbReference>
<sequence length="423" mass="48409">MWDCFPPEIYDEILQRLPVKTLVRCACVCKSWNSLIKNPSFATEHLNRTTTSDSSNSSSNGDLLLLRQYFGKNERERYSLRRDNRTLDEFAPLEFPFKAHSSNYIFRIVGSCNGVLCLSDDLKVYADVIILWNPSIRKFVTLPKPNVTYYTHGPHWFSLGFGFDARSNDYKVVKLLYPDIDDDKDEAVPEVELYSLSTGAWRGITPACGPFTVHASKRSQVFMNGAVHWPASLLYRDNSNSNFILSFDLGDEVFRKMNLPESLVHEKGRGLSIVELRGSLSVFTFAPYGRFCSIWVMGEYGVSETWSKQFTIHGEAGFLTPLSLRKNGEILVATRERLVSYHPETQWIIGLAICGTKDSFYLDTYKESLVLFEKESCGAKRKARRVDPGGTKRPSELHDHTYLSLFFFLFSVLLILFTLDTWY</sequence>
<feature type="transmembrane region" description="Helical" evidence="1">
    <location>
        <begin position="401"/>
        <end position="419"/>
    </location>
</feature>
<keyword evidence="1" id="KW-0812">Transmembrane</keyword>
<dbReference type="PANTHER" id="PTHR31672">
    <property type="entry name" value="BNACNNG10540D PROTEIN"/>
    <property type="match status" value="1"/>
</dbReference>
<proteinExistence type="predicted"/>
<evidence type="ECO:0000313" key="3">
    <source>
        <dbReference type="EMBL" id="KAK9285884.1"/>
    </source>
</evidence>
<accession>A0AAP0RX23</accession>
<evidence type="ECO:0000259" key="2">
    <source>
        <dbReference type="PROSITE" id="PS50181"/>
    </source>
</evidence>
<protein>
    <recommendedName>
        <fullName evidence="2">F-box domain-containing protein</fullName>
    </recommendedName>
</protein>
<keyword evidence="4" id="KW-1185">Reference proteome</keyword>
<dbReference type="CDD" id="cd22157">
    <property type="entry name" value="F-box_AtFBW1-like"/>
    <property type="match status" value="1"/>
</dbReference>
<reference evidence="3 4" key="1">
    <citation type="journal article" date="2024" name="Plant J.">
        <title>Genome sequences and population genomics reveal climatic adaptation and genomic divergence between two closely related sweetgum species.</title>
        <authorList>
            <person name="Xu W.Q."/>
            <person name="Ren C.Q."/>
            <person name="Zhang X.Y."/>
            <person name="Comes H.P."/>
            <person name="Liu X.H."/>
            <person name="Li Y.G."/>
            <person name="Kettle C.J."/>
            <person name="Jalonen R."/>
            <person name="Gaisberger H."/>
            <person name="Ma Y.Z."/>
            <person name="Qiu Y.X."/>
        </authorList>
    </citation>
    <scope>NUCLEOTIDE SEQUENCE [LARGE SCALE GENOMIC DNA]</scope>
    <source>
        <strain evidence="3">Hangzhou</strain>
    </source>
</reference>
<dbReference type="Proteomes" id="UP001415857">
    <property type="component" value="Unassembled WGS sequence"/>
</dbReference>
<dbReference type="Pfam" id="PF07734">
    <property type="entry name" value="FBA_1"/>
    <property type="match status" value="1"/>
</dbReference>
<evidence type="ECO:0000313" key="4">
    <source>
        <dbReference type="Proteomes" id="UP001415857"/>
    </source>
</evidence>
<gene>
    <name evidence="3" type="ORF">L1049_025085</name>
</gene>
<keyword evidence="1" id="KW-1133">Transmembrane helix</keyword>
<dbReference type="SMART" id="SM00256">
    <property type="entry name" value="FBOX"/>
    <property type="match status" value="1"/>
</dbReference>
<dbReference type="InterPro" id="IPR050796">
    <property type="entry name" value="SCF_F-box_component"/>
</dbReference>
<evidence type="ECO:0000256" key="1">
    <source>
        <dbReference type="SAM" id="Phobius"/>
    </source>
</evidence>
<dbReference type="InterPro" id="IPR036047">
    <property type="entry name" value="F-box-like_dom_sf"/>
</dbReference>
<dbReference type="SUPFAM" id="SSF81383">
    <property type="entry name" value="F-box domain"/>
    <property type="match status" value="1"/>
</dbReference>
<dbReference type="Gene3D" id="1.20.1280.50">
    <property type="match status" value="1"/>
</dbReference>
<keyword evidence="1" id="KW-0472">Membrane</keyword>
<name>A0AAP0RX23_LIQFO</name>
<dbReference type="PROSITE" id="PS50181">
    <property type="entry name" value="FBOX"/>
    <property type="match status" value="1"/>
</dbReference>
<dbReference type="NCBIfam" id="TIGR01640">
    <property type="entry name" value="F_box_assoc_1"/>
    <property type="match status" value="1"/>
</dbReference>
<dbReference type="InterPro" id="IPR017451">
    <property type="entry name" value="F-box-assoc_interact_dom"/>
</dbReference>